<name>A0A7J6V7V0_THATH</name>
<sequence length="339" mass="37155">MGETPDPTKKKSQQLKDNKINKGKNTTIDPAPGNKGKEVAIDPNPGSKENAKEQDATQVEPWKIKKVYKPTGKLFTAYPSSFTFESGEPSNFNTSYDKETNNENQHISMPSNIPVTVEVLNQDPSQINNIIHNSTAKAHTPIQLTNSFALLNDPDEELEADKDLFSDPIEEENNIIASEDITNPSPCTPKENPLVASSLAGNLSEKGVQQFTAEQAGSAQDASLSKHLEVLQTSTASHVSPVTQKSSPKKGFPPFGFLDKSPLKQHPDNSHSLSKAKHIADDVQQQDGEEMSEQEVTLKSYGSDSELMCKKNKAGEINKIVTRAQALAQKDFHLYSPFK</sequence>
<feature type="region of interest" description="Disordered" evidence="1">
    <location>
        <begin position="85"/>
        <end position="107"/>
    </location>
</feature>
<evidence type="ECO:0000256" key="1">
    <source>
        <dbReference type="SAM" id="MobiDB-lite"/>
    </source>
</evidence>
<accession>A0A7J6V7V0</accession>
<reference evidence="2 3" key="1">
    <citation type="submission" date="2020-06" db="EMBL/GenBank/DDBJ databases">
        <title>Transcriptomic and genomic resources for Thalictrum thalictroides and T. hernandezii: Facilitating candidate gene discovery in an emerging model plant lineage.</title>
        <authorList>
            <person name="Arias T."/>
            <person name="Riano-Pachon D.M."/>
            <person name="Di Stilio V.S."/>
        </authorList>
    </citation>
    <scope>NUCLEOTIDE SEQUENCE [LARGE SCALE GENOMIC DNA]</scope>
    <source>
        <strain evidence="3">cv. WT478/WT964</strain>
        <tissue evidence="2">Leaves</tissue>
    </source>
</reference>
<gene>
    <name evidence="2" type="ORF">FRX31_029667</name>
</gene>
<feature type="compositionally biased region" description="Polar residues" evidence="1">
    <location>
        <begin position="85"/>
        <end position="95"/>
    </location>
</feature>
<evidence type="ECO:0000313" key="3">
    <source>
        <dbReference type="Proteomes" id="UP000554482"/>
    </source>
</evidence>
<organism evidence="2 3">
    <name type="scientific">Thalictrum thalictroides</name>
    <name type="common">Rue-anemone</name>
    <name type="synonym">Anemone thalictroides</name>
    <dbReference type="NCBI Taxonomy" id="46969"/>
    <lineage>
        <taxon>Eukaryota</taxon>
        <taxon>Viridiplantae</taxon>
        <taxon>Streptophyta</taxon>
        <taxon>Embryophyta</taxon>
        <taxon>Tracheophyta</taxon>
        <taxon>Spermatophyta</taxon>
        <taxon>Magnoliopsida</taxon>
        <taxon>Ranunculales</taxon>
        <taxon>Ranunculaceae</taxon>
        <taxon>Thalictroideae</taxon>
        <taxon>Thalictrum</taxon>
    </lineage>
</organism>
<proteinExistence type="predicted"/>
<dbReference type="Proteomes" id="UP000554482">
    <property type="component" value="Unassembled WGS sequence"/>
</dbReference>
<protein>
    <submittedName>
        <fullName evidence="2">Uncharacterized protein</fullName>
    </submittedName>
</protein>
<feature type="region of interest" description="Disordered" evidence="1">
    <location>
        <begin position="259"/>
        <end position="299"/>
    </location>
</feature>
<feature type="compositionally biased region" description="Basic and acidic residues" evidence="1">
    <location>
        <begin position="1"/>
        <end position="20"/>
    </location>
</feature>
<dbReference type="AlphaFoldDB" id="A0A7J6V7V0"/>
<keyword evidence="3" id="KW-1185">Reference proteome</keyword>
<dbReference type="EMBL" id="JABWDY010037022">
    <property type="protein sequence ID" value="KAF5180738.1"/>
    <property type="molecule type" value="Genomic_DNA"/>
</dbReference>
<comment type="caution">
    <text evidence="2">The sequence shown here is derived from an EMBL/GenBank/DDBJ whole genome shotgun (WGS) entry which is preliminary data.</text>
</comment>
<evidence type="ECO:0000313" key="2">
    <source>
        <dbReference type="EMBL" id="KAF5180738.1"/>
    </source>
</evidence>
<feature type="region of interest" description="Disordered" evidence="1">
    <location>
        <begin position="1"/>
        <end position="58"/>
    </location>
</feature>